<dbReference type="AlphaFoldDB" id="D7DIE2"/>
<evidence type="ECO:0000259" key="2">
    <source>
        <dbReference type="SMART" id="SM00014"/>
    </source>
</evidence>
<dbReference type="STRING" id="666681.M301_1444"/>
<dbReference type="Proteomes" id="UP000000383">
    <property type="component" value="Chromosome"/>
</dbReference>
<reference evidence="3 4" key="2">
    <citation type="journal article" date="2011" name="J. Bacteriol.">
        <title>Genomes of three methylotrophs from a single niche uncover genetic and metabolic divergence of Methylophilaceae.</title>
        <authorList>
            <person name="Lapidus A."/>
            <person name="Clum A."/>
            <person name="Labutti K."/>
            <person name="Kaluzhnaya M.G."/>
            <person name="Lim S."/>
            <person name="Beck D.A."/>
            <person name="Glavina Del Rio T."/>
            <person name="Nolan M."/>
            <person name="Mavromatis K."/>
            <person name="Huntemann M."/>
            <person name="Lucas S."/>
            <person name="Lidstrom M.E."/>
            <person name="Ivanova N."/>
            <person name="Chistoserdova L."/>
        </authorList>
    </citation>
    <scope>NUCLEOTIDE SEQUENCE [LARGE SCALE GENOMIC DNA]</scope>
    <source>
        <strain evidence="3 4">301</strain>
    </source>
</reference>
<keyword evidence="1" id="KW-1133">Transmembrane helix</keyword>
<dbReference type="KEGG" id="meh:M301_1444"/>
<keyword evidence="1" id="KW-0472">Membrane</keyword>
<feature type="transmembrane region" description="Helical" evidence="1">
    <location>
        <begin position="46"/>
        <end position="70"/>
    </location>
</feature>
<protein>
    <submittedName>
        <fullName evidence="3">Phosphoesterase PA-phosphatase related protein</fullName>
    </submittedName>
</protein>
<dbReference type="HOGENOM" id="CLU_079852_2_0_4"/>
<keyword evidence="4" id="KW-1185">Reference proteome</keyword>
<name>D7DIE2_METV0</name>
<organism evidence="3 4">
    <name type="scientific">Methylotenera versatilis (strain 301)</name>
    <dbReference type="NCBI Taxonomy" id="666681"/>
    <lineage>
        <taxon>Bacteria</taxon>
        <taxon>Pseudomonadati</taxon>
        <taxon>Pseudomonadota</taxon>
        <taxon>Betaproteobacteria</taxon>
        <taxon>Nitrosomonadales</taxon>
        <taxon>Methylophilaceae</taxon>
        <taxon>Methylotenera</taxon>
    </lineage>
</organism>
<reference evidence="4" key="1">
    <citation type="submission" date="2010-05" db="EMBL/GenBank/DDBJ databases">
        <title>Complete sequence of Methylotenera sp. 301.</title>
        <authorList>
            <person name="Lucas S."/>
            <person name="Copeland A."/>
            <person name="Lapidus A."/>
            <person name="Cheng J.-F."/>
            <person name="Bruce D."/>
            <person name="Goodwin L."/>
            <person name="Pitluck S."/>
            <person name="Clum A."/>
            <person name="Land M."/>
            <person name="Hauser L."/>
            <person name="Kyrpides N."/>
            <person name="Ivanova N."/>
            <person name="Chistoservova L."/>
            <person name="Kalyuzhnaya M."/>
            <person name="Woyke T."/>
        </authorList>
    </citation>
    <scope>NUCLEOTIDE SEQUENCE [LARGE SCALE GENOMIC DNA]</scope>
    <source>
        <strain evidence="4">301</strain>
    </source>
</reference>
<dbReference type="EMBL" id="CP002056">
    <property type="protein sequence ID" value="ADI29827.1"/>
    <property type="molecule type" value="Genomic_DNA"/>
</dbReference>
<dbReference type="Pfam" id="PF01569">
    <property type="entry name" value="PAP2"/>
    <property type="match status" value="1"/>
</dbReference>
<keyword evidence="1" id="KW-0812">Transmembrane</keyword>
<proteinExistence type="predicted"/>
<dbReference type="InterPro" id="IPR000326">
    <property type="entry name" value="PAP2/HPO"/>
</dbReference>
<feature type="transmembrane region" description="Helical" evidence="1">
    <location>
        <begin position="82"/>
        <end position="100"/>
    </location>
</feature>
<dbReference type="eggNOG" id="COG0671">
    <property type="taxonomic scope" value="Bacteria"/>
</dbReference>
<gene>
    <name evidence="3" type="ordered locus">M301_1444</name>
</gene>
<dbReference type="InterPro" id="IPR036938">
    <property type="entry name" value="PAP2/HPO_sf"/>
</dbReference>
<accession>D7DIE2</accession>
<evidence type="ECO:0000313" key="3">
    <source>
        <dbReference type="EMBL" id="ADI29827.1"/>
    </source>
</evidence>
<evidence type="ECO:0000256" key="1">
    <source>
        <dbReference type="SAM" id="Phobius"/>
    </source>
</evidence>
<sequence length="219" mass="23633">MISQLSMQATGAYWQLITQLGSSSLLFPVLAISVATLWISNQKTAIYLWLTALTLAVTVTLATKLLFLGWGVGIASLDFTGVSGHTLLATSILPILFYSVGGGAQTKLKNIGLWFGLMLGFAVGVSRVVLGMHSISEVVAGWVLGLVVCGVAIYAIKSHRQRLVYLQLLILSLLLVFGSTTPNYIPAHDMSVKLALYLSGHDQPFTRSYFITEKTPSQL</sequence>
<dbReference type="SUPFAM" id="SSF48317">
    <property type="entry name" value="Acid phosphatase/Vanadium-dependent haloperoxidase"/>
    <property type="match status" value="1"/>
</dbReference>
<feature type="domain" description="Phosphatidic acid phosphatase type 2/haloperoxidase" evidence="2">
    <location>
        <begin position="27"/>
        <end position="153"/>
    </location>
</feature>
<dbReference type="RefSeq" id="WP_013148139.1">
    <property type="nucleotide sequence ID" value="NC_014207.1"/>
</dbReference>
<dbReference type="SMART" id="SM00014">
    <property type="entry name" value="acidPPc"/>
    <property type="match status" value="1"/>
</dbReference>
<dbReference type="Gene3D" id="1.20.144.10">
    <property type="entry name" value="Phosphatidic acid phosphatase type 2/haloperoxidase"/>
    <property type="match status" value="1"/>
</dbReference>
<evidence type="ECO:0000313" key="4">
    <source>
        <dbReference type="Proteomes" id="UP000000383"/>
    </source>
</evidence>
<feature type="transmembrane region" description="Helical" evidence="1">
    <location>
        <begin position="138"/>
        <end position="156"/>
    </location>
</feature>
<feature type="transmembrane region" description="Helical" evidence="1">
    <location>
        <begin position="12"/>
        <end position="39"/>
    </location>
</feature>
<feature type="transmembrane region" description="Helical" evidence="1">
    <location>
        <begin position="112"/>
        <end position="132"/>
    </location>
</feature>
<feature type="transmembrane region" description="Helical" evidence="1">
    <location>
        <begin position="163"/>
        <end position="185"/>
    </location>
</feature>